<dbReference type="SMART" id="SM00903">
    <property type="entry name" value="Flavin_Reduct"/>
    <property type="match status" value="1"/>
</dbReference>
<reference evidence="3" key="1">
    <citation type="submission" date="2021-04" db="EMBL/GenBank/DDBJ databases">
        <authorList>
            <person name="Hartkoorn R.C."/>
            <person name="Beaudoing E."/>
            <person name="Hot D."/>
        </authorList>
    </citation>
    <scope>NUCLEOTIDE SEQUENCE</scope>
    <source>
        <strain evidence="3">NRRL B-16292</strain>
    </source>
</reference>
<evidence type="ECO:0000259" key="2">
    <source>
        <dbReference type="SMART" id="SM00903"/>
    </source>
</evidence>
<protein>
    <submittedName>
        <fullName evidence="3">Flavin reductase family protein</fullName>
    </submittedName>
</protein>
<keyword evidence="4" id="KW-1185">Reference proteome</keyword>
<gene>
    <name evidence="3" type="ORF">Dfulv_28635</name>
</gene>
<dbReference type="EMBL" id="CP073720">
    <property type="protein sequence ID" value="UWP79130.1"/>
    <property type="molecule type" value="Genomic_DNA"/>
</dbReference>
<accession>A0ABY5VPM8</accession>
<dbReference type="PANTHER" id="PTHR30466">
    <property type="entry name" value="FLAVIN REDUCTASE"/>
    <property type="match status" value="1"/>
</dbReference>
<dbReference type="SUPFAM" id="SSF50475">
    <property type="entry name" value="FMN-binding split barrel"/>
    <property type="match status" value="1"/>
</dbReference>
<keyword evidence="1" id="KW-0560">Oxidoreductase</keyword>
<sequence>MVTRTDDAGRAGLVDEFRAAFRAHPAGVALIAARGPHGPVGLTVSSVASVSAAPPALSFSLGAGLSARALLAAETFVVHLLHGGSVDLARAFATSGAPRFTADQGWMTLPTGEPALAGAGVVMRCRRLHAVPVGDATLVAAEVLEILARPSGGQPLVYHDRAYHRFDG</sequence>
<dbReference type="RefSeq" id="WP_259856657.1">
    <property type="nucleotide sequence ID" value="NZ_BAAAST010000100.1"/>
</dbReference>
<evidence type="ECO:0000256" key="1">
    <source>
        <dbReference type="ARBA" id="ARBA00023002"/>
    </source>
</evidence>
<evidence type="ECO:0000313" key="4">
    <source>
        <dbReference type="Proteomes" id="UP001059617"/>
    </source>
</evidence>
<dbReference type="InterPro" id="IPR050268">
    <property type="entry name" value="NADH-dep_flavin_reductase"/>
</dbReference>
<reference evidence="3" key="2">
    <citation type="submission" date="2022-09" db="EMBL/GenBank/DDBJ databases">
        <title>Biosynthetic gene clusters of Dactylosporangioum fulvum.</title>
        <authorList>
            <person name="Caradec T."/>
        </authorList>
    </citation>
    <scope>NUCLEOTIDE SEQUENCE</scope>
    <source>
        <strain evidence="3">NRRL B-16292</strain>
    </source>
</reference>
<evidence type="ECO:0000313" key="3">
    <source>
        <dbReference type="EMBL" id="UWP79130.1"/>
    </source>
</evidence>
<name>A0ABY5VPM8_9ACTN</name>
<organism evidence="3 4">
    <name type="scientific">Dactylosporangium fulvum</name>
    <dbReference type="NCBI Taxonomy" id="53359"/>
    <lineage>
        <taxon>Bacteria</taxon>
        <taxon>Bacillati</taxon>
        <taxon>Actinomycetota</taxon>
        <taxon>Actinomycetes</taxon>
        <taxon>Micromonosporales</taxon>
        <taxon>Micromonosporaceae</taxon>
        <taxon>Dactylosporangium</taxon>
    </lineage>
</organism>
<dbReference type="InterPro" id="IPR002563">
    <property type="entry name" value="Flavin_Rdtase-like_dom"/>
</dbReference>
<proteinExistence type="predicted"/>
<dbReference type="Pfam" id="PF01613">
    <property type="entry name" value="Flavin_Reduct"/>
    <property type="match status" value="1"/>
</dbReference>
<dbReference type="Gene3D" id="2.30.110.10">
    <property type="entry name" value="Electron Transport, Fmn-binding Protein, Chain A"/>
    <property type="match status" value="1"/>
</dbReference>
<dbReference type="InterPro" id="IPR012349">
    <property type="entry name" value="Split_barrel_FMN-bd"/>
</dbReference>
<feature type="domain" description="Flavin reductase like" evidence="2">
    <location>
        <begin position="21"/>
        <end position="165"/>
    </location>
</feature>
<dbReference type="Proteomes" id="UP001059617">
    <property type="component" value="Chromosome"/>
</dbReference>
<dbReference type="PANTHER" id="PTHR30466:SF1">
    <property type="entry name" value="FMN REDUCTASE (NADH) RUTF"/>
    <property type="match status" value="1"/>
</dbReference>